<sequence>MHTKPTRGPSSIRRGTVTASSITVHWEEVPCLDRNGEITGYIAEAVKNGVVEETASVSGGARQATISGLSPSTWYTVQVAAVNGAGTGPYSSGISLTTSDGLSTQVISSSNTSLAISWTLEETLTASAYTISYSNTNNTDCFTDSRSDTITSETTYQLTGLEEGTQYSITVTATLTGGRTEQDTVTATTRTAAPSAPSLFCEIVSGQFN</sequence>
<name>A0AA35S8E5_GEOBA</name>
<accession>A0AA35S8E5</accession>
<feature type="domain" description="Fibronectin type-III" evidence="2">
    <location>
        <begin position="8"/>
        <end position="101"/>
    </location>
</feature>
<dbReference type="EMBL" id="CASHTH010002034">
    <property type="protein sequence ID" value="CAI8023826.1"/>
    <property type="molecule type" value="Genomic_DNA"/>
</dbReference>
<dbReference type="CDD" id="cd00063">
    <property type="entry name" value="FN3"/>
    <property type="match status" value="2"/>
</dbReference>
<evidence type="ECO:0000259" key="2">
    <source>
        <dbReference type="PROSITE" id="PS50853"/>
    </source>
</evidence>
<keyword evidence="4" id="KW-1185">Reference proteome</keyword>
<dbReference type="InterPro" id="IPR050991">
    <property type="entry name" value="ECM_Regulatory_Proteins"/>
</dbReference>
<dbReference type="PROSITE" id="PS50853">
    <property type="entry name" value="FN3"/>
    <property type="match status" value="2"/>
</dbReference>
<dbReference type="InterPro" id="IPR013783">
    <property type="entry name" value="Ig-like_fold"/>
</dbReference>
<feature type="domain" description="Fibronectin type-III" evidence="2">
    <location>
        <begin position="102"/>
        <end position="194"/>
    </location>
</feature>
<dbReference type="Gene3D" id="2.60.40.10">
    <property type="entry name" value="Immunoglobulins"/>
    <property type="match status" value="2"/>
</dbReference>
<proteinExistence type="predicted"/>
<organism evidence="3 4">
    <name type="scientific">Geodia barretti</name>
    <name type="common">Barrett's horny sponge</name>
    <dbReference type="NCBI Taxonomy" id="519541"/>
    <lineage>
        <taxon>Eukaryota</taxon>
        <taxon>Metazoa</taxon>
        <taxon>Porifera</taxon>
        <taxon>Demospongiae</taxon>
        <taxon>Heteroscleromorpha</taxon>
        <taxon>Tetractinellida</taxon>
        <taxon>Astrophorina</taxon>
        <taxon>Geodiidae</taxon>
        <taxon>Geodia</taxon>
    </lineage>
</organism>
<comment type="caution">
    <text evidence="3">The sequence shown here is derived from an EMBL/GenBank/DDBJ whole genome shotgun (WGS) entry which is preliminary data.</text>
</comment>
<dbReference type="AlphaFoldDB" id="A0AA35S8E5"/>
<dbReference type="InterPro" id="IPR003961">
    <property type="entry name" value="FN3_dom"/>
</dbReference>
<dbReference type="SUPFAM" id="SSF49265">
    <property type="entry name" value="Fibronectin type III"/>
    <property type="match status" value="2"/>
</dbReference>
<dbReference type="Proteomes" id="UP001174909">
    <property type="component" value="Unassembled WGS sequence"/>
</dbReference>
<gene>
    <name evidence="3" type="ORF">GBAR_LOCUS13907</name>
</gene>
<dbReference type="InterPro" id="IPR036116">
    <property type="entry name" value="FN3_sf"/>
</dbReference>
<protein>
    <submittedName>
        <fullName evidence="3">Receptor-type tyrosine-protein phosphatase delta</fullName>
    </submittedName>
</protein>
<dbReference type="PRINTS" id="PR00014">
    <property type="entry name" value="FNTYPEIII"/>
</dbReference>
<reference evidence="3" key="1">
    <citation type="submission" date="2023-03" db="EMBL/GenBank/DDBJ databases">
        <authorList>
            <person name="Steffen K."/>
            <person name="Cardenas P."/>
        </authorList>
    </citation>
    <scope>NUCLEOTIDE SEQUENCE</scope>
</reference>
<dbReference type="PANTHER" id="PTHR46708:SF2">
    <property type="entry name" value="FIBRONECTIN TYPE-III DOMAIN-CONTAINING PROTEIN"/>
    <property type="match status" value="1"/>
</dbReference>
<dbReference type="Pfam" id="PF00041">
    <property type="entry name" value="fn3"/>
    <property type="match status" value="2"/>
</dbReference>
<dbReference type="FunFam" id="2.60.40.10:FF:000028">
    <property type="entry name" value="Neuronal cell adhesion molecule"/>
    <property type="match status" value="1"/>
</dbReference>
<dbReference type="PANTHER" id="PTHR46708">
    <property type="entry name" value="TENASCIN"/>
    <property type="match status" value="1"/>
</dbReference>
<keyword evidence="3" id="KW-0675">Receptor</keyword>
<evidence type="ECO:0000313" key="4">
    <source>
        <dbReference type="Proteomes" id="UP001174909"/>
    </source>
</evidence>
<evidence type="ECO:0000313" key="3">
    <source>
        <dbReference type="EMBL" id="CAI8023826.1"/>
    </source>
</evidence>
<evidence type="ECO:0000256" key="1">
    <source>
        <dbReference type="ARBA" id="ARBA00022737"/>
    </source>
</evidence>
<keyword evidence="1" id="KW-0677">Repeat</keyword>
<dbReference type="SMART" id="SM00060">
    <property type="entry name" value="FN3"/>
    <property type="match status" value="2"/>
</dbReference>